<reference evidence="1" key="2">
    <citation type="journal article" date="2015" name="Data Brief">
        <title>Shoot transcriptome of the giant reed, Arundo donax.</title>
        <authorList>
            <person name="Barrero R.A."/>
            <person name="Guerrero F.D."/>
            <person name="Moolhuijzen P."/>
            <person name="Goolsby J.A."/>
            <person name="Tidwell J."/>
            <person name="Bellgard S.E."/>
            <person name="Bellgard M.I."/>
        </authorList>
    </citation>
    <scope>NUCLEOTIDE SEQUENCE</scope>
    <source>
        <tissue evidence="1">Shoot tissue taken approximately 20 cm above the soil surface</tissue>
    </source>
</reference>
<dbReference type="AlphaFoldDB" id="A0A0A9DBL3"/>
<sequence length="53" mass="6357">MGETEVLNSYEFRKVQQELKLSKYLQPQGQRWCMHQDNIGIILFQENEQNLSN</sequence>
<organism evidence="1">
    <name type="scientific">Arundo donax</name>
    <name type="common">Giant reed</name>
    <name type="synonym">Donax arundinaceus</name>
    <dbReference type="NCBI Taxonomy" id="35708"/>
    <lineage>
        <taxon>Eukaryota</taxon>
        <taxon>Viridiplantae</taxon>
        <taxon>Streptophyta</taxon>
        <taxon>Embryophyta</taxon>
        <taxon>Tracheophyta</taxon>
        <taxon>Spermatophyta</taxon>
        <taxon>Magnoliopsida</taxon>
        <taxon>Liliopsida</taxon>
        <taxon>Poales</taxon>
        <taxon>Poaceae</taxon>
        <taxon>PACMAD clade</taxon>
        <taxon>Arundinoideae</taxon>
        <taxon>Arundineae</taxon>
        <taxon>Arundo</taxon>
    </lineage>
</organism>
<name>A0A0A9DBL3_ARUDO</name>
<accession>A0A0A9DBL3</accession>
<proteinExistence type="predicted"/>
<evidence type="ECO:0000313" key="1">
    <source>
        <dbReference type="EMBL" id="JAD81102.1"/>
    </source>
</evidence>
<protein>
    <submittedName>
        <fullName evidence="1">Uncharacterized protein</fullName>
    </submittedName>
</protein>
<dbReference type="EMBL" id="GBRH01216793">
    <property type="protein sequence ID" value="JAD81102.1"/>
    <property type="molecule type" value="Transcribed_RNA"/>
</dbReference>
<reference evidence="1" key="1">
    <citation type="submission" date="2014-09" db="EMBL/GenBank/DDBJ databases">
        <authorList>
            <person name="Magalhaes I.L.F."/>
            <person name="Oliveira U."/>
            <person name="Santos F.R."/>
            <person name="Vidigal T.H.D.A."/>
            <person name="Brescovit A.D."/>
            <person name="Santos A.J."/>
        </authorList>
    </citation>
    <scope>NUCLEOTIDE SEQUENCE</scope>
    <source>
        <tissue evidence="1">Shoot tissue taken approximately 20 cm above the soil surface</tissue>
    </source>
</reference>